<dbReference type="EMBL" id="ML119171">
    <property type="protein sequence ID" value="RPB07989.1"/>
    <property type="molecule type" value="Genomic_DNA"/>
</dbReference>
<proteinExistence type="predicted"/>
<gene>
    <name evidence="1" type="ORF">P167DRAFT_494935</name>
</gene>
<keyword evidence="2" id="KW-1185">Reference proteome</keyword>
<dbReference type="OrthoDB" id="5321409at2759"/>
<evidence type="ECO:0000313" key="2">
    <source>
        <dbReference type="Proteomes" id="UP000277580"/>
    </source>
</evidence>
<dbReference type="InParanoid" id="A0A3N4KF60"/>
<dbReference type="Proteomes" id="UP000277580">
    <property type="component" value="Unassembled WGS sequence"/>
</dbReference>
<name>A0A3N4KF60_9PEZI</name>
<evidence type="ECO:0000313" key="1">
    <source>
        <dbReference type="EMBL" id="RPB07989.1"/>
    </source>
</evidence>
<sequence>MAASLGSEPMDTDIVDEVLPTVKVPSVATAAYGDYIESLPINVLFQARIQASPAVRTMYPQALIGESIRLWYPDYKCFNGVLHDGIVPRLGVHRDAVNSLRIVARKGGELVWEGSFACFENQWEEALGELRKNGVGRRVEGGLGSADSVRLLVGLYCPASD</sequence>
<accession>A0A3N4KF60</accession>
<reference evidence="1 2" key="1">
    <citation type="journal article" date="2018" name="Nat. Ecol. Evol.">
        <title>Pezizomycetes genomes reveal the molecular basis of ectomycorrhizal truffle lifestyle.</title>
        <authorList>
            <person name="Murat C."/>
            <person name="Payen T."/>
            <person name="Noel B."/>
            <person name="Kuo A."/>
            <person name="Morin E."/>
            <person name="Chen J."/>
            <person name="Kohler A."/>
            <person name="Krizsan K."/>
            <person name="Balestrini R."/>
            <person name="Da Silva C."/>
            <person name="Montanini B."/>
            <person name="Hainaut M."/>
            <person name="Levati E."/>
            <person name="Barry K.W."/>
            <person name="Belfiori B."/>
            <person name="Cichocki N."/>
            <person name="Clum A."/>
            <person name="Dockter R.B."/>
            <person name="Fauchery L."/>
            <person name="Guy J."/>
            <person name="Iotti M."/>
            <person name="Le Tacon F."/>
            <person name="Lindquist E.A."/>
            <person name="Lipzen A."/>
            <person name="Malagnac F."/>
            <person name="Mello A."/>
            <person name="Molinier V."/>
            <person name="Miyauchi S."/>
            <person name="Poulain J."/>
            <person name="Riccioni C."/>
            <person name="Rubini A."/>
            <person name="Sitrit Y."/>
            <person name="Splivallo R."/>
            <person name="Traeger S."/>
            <person name="Wang M."/>
            <person name="Zifcakova L."/>
            <person name="Wipf D."/>
            <person name="Zambonelli A."/>
            <person name="Paolocci F."/>
            <person name="Nowrousian M."/>
            <person name="Ottonello S."/>
            <person name="Baldrian P."/>
            <person name="Spatafora J.W."/>
            <person name="Henrissat B."/>
            <person name="Nagy L.G."/>
            <person name="Aury J.M."/>
            <person name="Wincker P."/>
            <person name="Grigoriev I.V."/>
            <person name="Bonfante P."/>
            <person name="Martin F.M."/>
        </authorList>
    </citation>
    <scope>NUCLEOTIDE SEQUENCE [LARGE SCALE GENOMIC DNA]</scope>
    <source>
        <strain evidence="1 2">CCBAS932</strain>
    </source>
</reference>
<dbReference type="AlphaFoldDB" id="A0A3N4KF60"/>
<organism evidence="1 2">
    <name type="scientific">Morchella conica CCBAS932</name>
    <dbReference type="NCBI Taxonomy" id="1392247"/>
    <lineage>
        <taxon>Eukaryota</taxon>
        <taxon>Fungi</taxon>
        <taxon>Dikarya</taxon>
        <taxon>Ascomycota</taxon>
        <taxon>Pezizomycotina</taxon>
        <taxon>Pezizomycetes</taxon>
        <taxon>Pezizales</taxon>
        <taxon>Morchellaceae</taxon>
        <taxon>Morchella</taxon>
    </lineage>
</organism>
<protein>
    <submittedName>
        <fullName evidence="1">Uncharacterized protein</fullName>
    </submittedName>
</protein>